<protein>
    <recommendedName>
        <fullName evidence="4">UspA domain-containing protein</fullName>
    </recommendedName>
</protein>
<dbReference type="SUPFAM" id="SSF52402">
    <property type="entry name" value="Adenine nucleotide alpha hydrolases-like"/>
    <property type="match status" value="2"/>
</dbReference>
<gene>
    <name evidence="5" type="ORF">SCLO_1031200</name>
</gene>
<dbReference type="InterPro" id="IPR014729">
    <property type="entry name" value="Rossmann-like_a/b/a_fold"/>
</dbReference>
<dbReference type="RefSeq" id="WP_169800535.1">
    <property type="nucleotide sequence ID" value="NZ_AP017655.1"/>
</dbReference>
<evidence type="ECO:0000313" key="6">
    <source>
        <dbReference type="Proteomes" id="UP000218272"/>
    </source>
</evidence>
<proteinExistence type="inferred from homology"/>
<dbReference type="CDD" id="cd00293">
    <property type="entry name" value="USP-like"/>
    <property type="match status" value="2"/>
</dbReference>
<keyword evidence="6" id="KW-1185">Reference proteome</keyword>
<evidence type="ECO:0000256" key="2">
    <source>
        <dbReference type="ARBA" id="ARBA00022741"/>
    </source>
</evidence>
<dbReference type="PANTHER" id="PTHR46268:SF27">
    <property type="entry name" value="UNIVERSAL STRESS PROTEIN RV2623"/>
    <property type="match status" value="1"/>
</dbReference>
<evidence type="ECO:0000259" key="4">
    <source>
        <dbReference type="Pfam" id="PF00582"/>
    </source>
</evidence>
<evidence type="ECO:0000256" key="1">
    <source>
        <dbReference type="ARBA" id="ARBA00008791"/>
    </source>
</evidence>
<evidence type="ECO:0000256" key="3">
    <source>
        <dbReference type="ARBA" id="ARBA00022840"/>
    </source>
</evidence>
<feature type="domain" description="UspA" evidence="4">
    <location>
        <begin position="149"/>
        <end position="285"/>
    </location>
</feature>
<dbReference type="Pfam" id="PF00582">
    <property type="entry name" value="Usp"/>
    <property type="match status" value="2"/>
</dbReference>
<name>A0A1E1F6M7_9SPHN</name>
<dbReference type="Proteomes" id="UP000218272">
    <property type="component" value="Chromosome SCLO_1"/>
</dbReference>
<dbReference type="AlphaFoldDB" id="A0A1E1F6M7"/>
<sequence length="291" mass="31780">MTDAIPRRILLATDLSCRCDRALDRAVQLAREWSAELIAATVIEPGPADFLEPRASSWRRQASPEERMHRRLARDVASVADNIRVVIETGDPAAKLIEVAERENCDLIVTGIARDETFGRMILGNTASRLVRGAAIPVLVVRDRPAGAYRKIVVATDLSETALQATLAAGVFFPTAALTLFHGYDIPYAGYLSDRDFAPESHAKADEVRTQLRHESRIGDALYERLDVVVEHGAPEILIGDYVEDNHADLTVVGSRGRGLLFDAFIGSMDKRLSDALEGDLLIVPGVAEKG</sequence>
<keyword evidence="3" id="KW-0067">ATP-binding</keyword>
<dbReference type="InterPro" id="IPR006016">
    <property type="entry name" value="UspA"/>
</dbReference>
<comment type="similarity">
    <text evidence="1">Belongs to the universal stress protein A family.</text>
</comment>
<dbReference type="EMBL" id="AP017655">
    <property type="protein sequence ID" value="BAV66160.1"/>
    <property type="molecule type" value="Genomic_DNA"/>
</dbReference>
<dbReference type="KEGG" id="sclo:SCLO_1031200"/>
<keyword evidence="2" id="KW-0547">Nucleotide-binding</keyword>
<reference evidence="5 6" key="1">
    <citation type="submission" date="2016-10" db="EMBL/GenBank/DDBJ databases">
        <title>Complete Genome Sequence of the Nonylphenol-Degrading Bacterium Sphingobium cloacae JCM 10874T.</title>
        <authorList>
            <person name="Ootsuka M."/>
            <person name="Nishizawa T."/>
            <person name="Ohta H."/>
        </authorList>
    </citation>
    <scope>NUCLEOTIDE SEQUENCE [LARGE SCALE GENOMIC DNA]</scope>
    <source>
        <strain evidence="5 6">JCM 10874</strain>
    </source>
</reference>
<dbReference type="InterPro" id="IPR006015">
    <property type="entry name" value="Universal_stress_UspA"/>
</dbReference>
<feature type="domain" description="UspA" evidence="4">
    <location>
        <begin position="7"/>
        <end position="142"/>
    </location>
</feature>
<organism evidence="5 6">
    <name type="scientific">Sphingobium cloacae</name>
    <dbReference type="NCBI Taxonomy" id="120107"/>
    <lineage>
        <taxon>Bacteria</taxon>
        <taxon>Pseudomonadati</taxon>
        <taxon>Pseudomonadota</taxon>
        <taxon>Alphaproteobacteria</taxon>
        <taxon>Sphingomonadales</taxon>
        <taxon>Sphingomonadaceae</taxon>
        <taxon>Sphingobium</taxon>
    </lineage>
</organism>
<dbReference type="Gene3D" id="3.40.50.620">
    <property type="entry name" value="HUPs"/>
    <property type="match status" value="2"/>
</dbReference>
<accession>A0A1E1F6M7</accession>
<dbReference type="PRINTS" id="PR01438">
    <property type="entry name" value="UNVRSLSTRESS"/>
</dbReference>
<dbReference type="GO" id="GO:0005524">
    <property type="term" value="F:ATP binding"/>
    <property type="evidence" value="ECO:0007669"/>
    <property type="project" value="UniProtKB-KW"/>
</dbReference>
<evidence type="ECO:0000313" key="5">
    <source>
        <dbReference type="EMBL" id="BAV66160.1"/>
    </source>
</evidence>
<dbReference type="PANTHER" id="PTHR46268">
    <property type="entry name" value="STRESS RESPONSE PROTEIN NHAX"/>
    <property type="match status" value="1"/>
</dbReference>